<dbReference type="GO" id="GO:0007155">
    <property type="term" value="P:cell adhesion"/>
    <property type="evidence" value="ECO:0007669"/>
    <property type="project" value="UniProtKB-KW"/>
</dbReference>
<evidence type="ECO:0000259" key="10">
    <source>
        <dbReference type="PROSITE" id="PS51884"/>
    </source>
</evidence>
<feature type="region of interest" description="Disordered" evidence="8">
    <location>
        <begin position="1"/>
        <end position="118"/>
    </location>
</feature>
<keyword evidence="4" id="KW-0732">Signal</keyword>
<evidence type="ECO:0000256" key="4">
    <source>
        <dbReference type="ARBA" id="ARBA00022729"/>
    </source>
</evidence>
<dbReference type="Pfam" id="PF03777">
    <property type="entry name" value="ChpA-C"/>
    <property type="match status" value="2"/>
</dbReference>
<keyword evidence="5" id="KW-0130">Cell adhesion</keyword>
<dbReference type="InterPro" id="IPR005528">
    <property type="entry name" value="ChpA-H"/>
</dbReference>
<evidence type="ECO:0000256" key="1">
    <source>
        <dbReference type="ARBA" id="ARBA00004191"/>
    </source>
</evidence>
<evidence type="ECO:0000256" key="7">
    <source>
        <dbReference type="PROSITE-ProRule" id="PRU01232"/>
    </source>
</evidence>
<sequence length="336" mass="33917">MAARRRTEDRIARHRAEGRVESLASIDASRGARSGPGPAPSLTISGPRGPRLSAGRGHVRGPAARVRQPRVRRVRPGFERRDPWRSERSGAVRGSHNPDGGTRVLSGAGECPRPTLEGREPMRRVTRNGVIAVAAASGAMAVAMPAYADAGAEGAAVGSPGVVSGNTLQLPVHAPLNVCGNTVNVVGLLNPAAGNTCADEDADQRAGAPGPAGGATAGSGAQGSPGVVSGNQVQLPVDLSVNVSGNSVNVVGVGNAAVDNVSANTSGERPDRPEPEASTPPRTPPVPEPAPRAAPPRTAALAETGADRTVPVLATGAALLLGGVVLYRRARPRTDG</sequence>
<evidence type="ECO:0000313" key="11">
    <source>
        <dbReference type="EMBL" id="EFE71149.2"/>
    </source>
</evidence>
<keyword evidence="3" id="KW-0964">Secreted</keyword>
<feature type="transmembrane region" description="Helical" evidence="9">
    <location>
        <begin position="129"/>
        <end position="148"/>
    </location>
</feature>
<keyword evidence="2" id="KW-0134">Cell wall</keyword>
<feature type="compositionally biased region" description="Low complexity" evidence="8">
    <location>
        <begin position="295"/>
        <end position="304"/>
    </location>
</feature>
<proteinExistence type="predicted"/>
<dbReference type="PROSITE" id="PS51884">
    <property type="entry name" value="CHAPLIN"/>
    <property type="match status" value="2"/>
</dbReference>
<keyword evidence="9" id="KW-0472">Membrane</keyword>
<feature type="domain" description="Chaplin" evidence="10">
    <location>
        <begin position="159"/>
        <end position="199"/>
    </location>
</feature>
<feature type="region of interest" description="Disordered" evidence="8">
    <location>
        <begin position="197"/>
        <end position="229"/>
    </location>
</feature>
<dbReference type="eggNOG" id="ENOG5034C0V">
    <property type="taxonomic scope" value="Bacteria"/>
</dbReference>
<evidence type="ECO:0000256" key="3">
    <source>
        <dbReference type="ARBA" id="ARBA00022525"/>
    </source>
</evidence>
<feature type="compositionally biased region" description="Pro residues" evidence="8">
    <location>
        <begin position="281"/>
        <end position="294"/>
    </location>
</feature>
<evidence type="ECO:0000313" key="12">
    <source>
        <dbReference type="Proteomes" id="UP000003824"/>
    </source>
</evidence>
<evidence type="ECO:0000256" key="8">
    <source>
        <dbReference type="SAM" id="MobiDB-lite"/>
    </source>
</evidence>
<feature type="compositionally biased region" description="Basic and acidic residues" evidence="8">
    <location>
        <begin position="76"/>
        <end position="90"/>
    </location>
</feature>
<evidence type="ECO:0000256" key="9">
    <source>
        <dbReference type="SAM" id="Phobius"/>
    </source>
</evidence>
<dbReference type="AlphaFoldDB" id="D5ZZI6"/>
<dbReference type="EMBL" id="DS999641">
    <property type="protein sequence ID" value="EFE71149.2"/>
    <property type="molecule type" value="Genomic_DNA"/>
</dbReference>
<feature type="compositionally biased region" description="Basic and acidic residues" evidence="8">
    <location>
        <begin position="1"/>
        <end position="20"/>
    </location>
</feature>
<keyword evidence="9" id="KW-1133">Transmembrane helix</keyword>
<reference evidence="12" key="1">
    <citation type="submission" date="2008-12" db="EMBL/GenBank/DDBJ databases">
        <title>Annotation of Streptomyces ghanaensis ATCC 14672.</title>
        <authorList>
            <consortium name="The Broad Institute Genome Sequencing Platform"/>
            <consortium name="Broad Institute Microbial Sequencing Center"/>
            <person name="Fischbach M."/>
            <person name="Ward D."/>
            <person name="Young S."/>
            <person name="Kodira C.D."/>
            <person name="Zeng Q."/>
            <person name="Koehrsen M."/>
            <person name="Godfrey P."/>
            <person name="Alvarado L."/>
            <person name="Berlin A.M."/>
            <person name="Borenstein D."/>
            <person name="Chen Z."/>
            <person name="Engels R."/>
            <person name="Freedman E."/>
            <person name="Gellesch M."/>
            <person name="Goldberg J."/>
            <person name="Griggs A."/>
            <person name="Gujja S."/>
            <person name="Heiman D.I."/>
            <person name="Hepburn T.A."/>
            <person name="Howarth C."/>
            <person name="Jen D."/>
            <person name="Larson L."/>
            <person name="Lewis B."/>
            <person name="Mehta T."/>
            <person name="Park D."/>
            <person name="Pearson M."/>
            <person name="Roberts A."/>
            <person name="Saif S."/>
            <person name="Shea T.D."/>
            <person name="Shenoy N."/>
            <person name="Sisk P."/>
            <person name="Stolte C."/>
            <person name="Sykes S.N."/>
            <person name="Walk T."/>
            <person name="White J."/>
            <person name="Yandava C."/>
            <person name="Straight P."/>
            <person name="Clardy J."/>
            <person name="Hung D."/>
            <person name="Kolter R."/>
            <person name="Mekalanos J."/>
            <person name="Walker S."/>
            <person name="Walsh C.T."/>
            <person name="Wieland B.L.C."/>
            <person name="Ilzarbe M."/>
            <person name="Galagan J."/>
            <person name="Nusbaum C."/>
            <person name="Birren B."/>
        </authorList>
    </citation>
    <scope>NUCLEOTIDE SEQUENCE [LARGE SCALE GENOMIC DNA]</scope>
    <source>
        <strain evidence="12">ATCC 14672 / DSM 40746 / JCM 4963 / KCTC 9882 / NRRL B-12104 / FH 1290</strain>
    </source>
</reference>
<feature type="transmembrane region" description="Helical" evidence="9">
    <location>
        <begin position="310"/>
        <end position="327"/>
    </location>
</feature>
<feature type="compositionally biased region" description="Gly residues" evidence="8">
    <location>
        <begin position="210"/>
        <end position="223"/>
    </location>
</feature>
<evidence type="ECO:0000256" key="2">
    <source>
        <dbReference type="ARBA" id="ARBA00022512"/>
    </source>
</evidence>
<dbReference type="Proteomes" id="UP000003824">
    <property type="component" value="Unassembled WGS sequence"/>
</dbReference>
<evidence type="ECO:0000256" key="5">
    <source>
        <dbReference type="ARBA" id="ARBA00022889"/>
    </source>
</evidence>
<accession>D5ZZI6</accession>
<feature type="region of interest" description="Disordered" evidence="8">
    <location>
        <begin position="261"/>
        <end position="308"/>
    </location>
</feature>
<organism evidence="11 12">
    <name type="scientific">Streptomyces viridosporus (strain ATCC 14672 / DSM 40746 / JCM 4963 / KCTC 9882 / NRRL B-12104 / FH 1290)</name>
    <name type="common">Streptomyces ghanaensis</name>
    <dbReference type="NCBI Taxonomy" id="566461"/>
    <lineage>
        <taxon>Bacteria</taxon>
        <taxon>Bacillati</taxon>
        <taxon>Actinomycetota</taxon>
        <taxon>Actinomycetes</taxon>
        <taxon>Kitasatosporales</taxon>
        <taxon>Streptomycetaceae</taxon>
        <taxon>Streptomyces</taxon>
    </lineage>
</organism>
<feature type="domain" description="Chaplin" evidence="10">
    <location>
        <begin position="224"/>
        <end position="264"/>
    </location>
</feature>
<keyword evidence="6 7" id="KW-0034">Amyloid</keyword>
<name>D5ZZI6_STRV1</name>
<gene>
    <name evidence="11" type="ORF">SSFG_06389</name>
</gene>
<keyword evidence="9" id="KW-0812">Transmembrane</keyword>
<evidence type="ECO:0000256" key="6">
    <source>
        <dbReference type="ARBA" id="ARBA00023087"/>
    </source>
</evidence>
<comment type="subcellular location">
    <subcellularLocation>
        <location evidence="1">Secreted</location>
        <location evidence="1">Cell wall</location>
    </subcellularLocation>
</comment>
<protein>
    <submittedName>
        <fullName evidence="11">Predicted protein</fullName>
    </submittedName>
</protein>